<accession>A0A2T5ITW4</accession>
<dbReference type="Proteomes" id="UP000244110">
    <property type="component" value="Unassembled WGS sequence"/>
</dbReference>
<evidence type="ECO:0000259" key="1">
    <source>
        <dbReference type="Pfam" id="PF14452"/>
    </source>
</evidence>
<feature type="domain" description="Multi-ubiquitin" evidence="1">
    <location>
        <begin position="35"/>
        <end position="92"/>
    </location>
</feature>
<dbReference type="InterPro" id="IPR027802">
    <property type="entry name" value="Multi-ubiquitin_dom"/>
</dbReference>
<proteinExistence type="predicted"/>
<dbReference type="AlphaFoldDB" id="A0A2T5ITW4"/>
<protein>
    <submittedName>
        <fullName evidence="2">Multiubiquitin</fullName>
    </submittedName>
</protein>
<dbReference type="EMBL" id="QAOL01000006">
    <property type="protein sequence ID" value="PTQ87305.1"/>
    <property type="molecule type" value="Genomic_DNA"/>
</dbReference>
<reference evidence="2 3" key="1">
    <citation type="submission" date="2018-04" db="EMBL/GenBank/DDBJ databases">
        <title>Active sludge and wastewater microbial communities from Klosterneuburg, Austria.</title>
        <authorList>
            <person name="Wagner M."/>
        </authorList>
    </citation>
    <scope>NUCLEOTIDE SEQUENCE [LARGE SCALE GENOMIC DNA]</scope>
    <source>
        <strain evidence="2 3">Nm4</strain>
    </source>
</reference>
<gene>
    <name evidence="2" type="ORF">C8R28_100666</name>
</gene>
<dbReference type="InterPro" id="IPR025701">
    <property type="entry name" value="UBQ-conjugat_E2_E"/>
</dbReference>
<evidence type="ECO:0000313" key="2">
    <source>
        <dbReference type="EMBL" id="PTQ87305.1"/>
    </source>
</evidence>
<feature type="domain" description="Multi-ubiquitin" evidence="1">
    <location>
        <begin position="99"/>
        <end position="164"/>
    </location>
</feature>
<organism evidence="2 3">
    <name type="scientific">Nitrosomonas ureae</name>
    <dbReference type="NCBI Taxonomy" id="44577"/>
    <lineage>
        <taxon>Bacteria</taxon>
        <taxon>Pseudomonadati</taxon>
        <taxon>Pseudomonadota</taxon>
        <taxon>Betaproteobacteria</taxon>
        <taxon>Nitrosomonadales</taxon>
        <taxon>Nitrosomonadaceae</taxon>
        <taxon>Nitrosomonas</taxon>
    </lineage>
</organism>
<dbReference type="RefSeq" id="WP_107786278.1">
    <property type="nucleotide sequence ID" value="NZ_QAOL01000006.1"/>
</dbReference>
<dbReference type="Pfam" id="PF14452">
    <property type="entry name" value="Multi_ubiq"/>
    <property type="match status" value="2"/>
</dbReference>
<evidence type="ECO:0000313" key="3">
    <source>
        <dbReference type="Proteomes" id="UP000244110"/>
    </source>
</evidence>
<dbReference type="Pfam" id="PF14462">
    <property type="entry name" value="Prok-E2_E"/>
    <property type="match status" value="1"/>
</dbReference>
<name>A0A2T5ITW4_9PROT</name>
<comment type="caution">
    <text evidence="2">The sequence shown here is derived from an EMBL/GenBank/DDBJ whole genome shotgun (WGS) entry which is preliminary data.</text>
</comment>
<sequence>MQTTTSTGDDRIPTEDVGAAIRHTINVADQTLTYRQVGIDDFTLTGAQLAIAAGFKSVDGVSVLQVLATGDLEDVRPNETVDLHREAGRFVIVESDRAYRLTIDGQRFDWPCRIVSGGLLRKLGQVPADKVIYFERQDQPDRQVDDQDLVDLDAAGVESFVSRKPAWKLNVQGVMLELFAPTIVVREALIEAGFNPDQGWHIFLKVVGQQKQPVELTTVIDLRTPGIEKLRLTPKDVNNGEAPVVPRRTFALLDIDEAHLNRLGLKWETLVEAERRWLLLHDYPLPVGYTVSHSKVALEIPPTYPGAQIYGFYAYPPLALSSGRVIASTQLRGVLLGAEYHGWSRNRGPAAPWDSNTDSVVTQLALVDAALAKEVDE</sequence>